<name>A0ABP7T5J0_9PSEU</name>
<evidence type="ECO:0000256" key="3">
    <source>
        <dbReference type="SAM" id="MobiDB-lite"/>
    </source>
</evidence>
<dbReference type="CDD" id="cd06170">
    <property type="entry name" value="LuxR_C_like"/>
    <property type="match status" value="1"/>
</dbReference>
<keyword evidence="1" id="KW-0547">Nucleotide-binding</keyword>
<organism evidence="5 6">
    <name type="scientific">Allokutzneria multivorans</name>
    <dbReference type="NCBI Taxonomy" id="1142134"/>
    <lineage>
        <taxon>Bacteria</taxon>
        <taxon>Bacillati</taxon>
        <taxon>Actinomycetota</taxon>
        <taxon>Actinomycetes</taxon>
        <taxon>Pseudonocardiales</taxon>
        <taxon>Pseudonocardiaceae</taxon>
        <taxon>Allokutzneria</taxon>
    </lineage>
</organism>
<dbReference type="PROSITE" id="PS00622">
    <property type="entry name" value="HTH_LUXR_1"/>
    <property type="match status" value="1"/>
</dbReference>
<keyword evidence="2" id="KW-0067">ATP-binding</keyword>
<evidence type="ECO:0000256" key="1">
    <source>
        <dbReference type="ARBA" id="ARBA00022741"/>
    </source>
</evidence>
<accession>A0ABP7T5J0</accession>
<dbReference type="PANTHER" id="PTHR16305:SF35">
    <property type="entry name" value="TRANSCRIPTIONAL ACTIVATOR DOMAIN"/>
    <property type="match status" value="1"/>
</dbReference>
<dbReference type="PRINTS" id="PR00038">
    <property type="entry name" value="HTHLUXR"/>
</dbReference>
<dbReference type="SMART" id="SM00421">
    <property type="entry name" value="HTH_LUXR"/>
    <property type="match status" value="1"/>
</dbReference>
<dbReference type="SUPFAM" id="SSF52540">
    <property type="entry name" value="P-loop containing nucleoside triphosphate hydrolases"/>
    <property type="match status" value="1"/>
</dbReference>
<evidence type="ECO:0000313" key="5">
    <source>
        <dbReference type="EMBL" id="GAA4021248.1"/>
    </source>
</evidence>
<evidence type="ECO:0000256" key="2">
    <source>
        <dbReference type="ARBA" id="ARBA00022840"/>
    </source>
</evidence>
<dbReference type="InterPro" id="IPR041664">
    <property type="entry name" value="AAA_16"/>
</dbReference>
<feature type="region of interest" description="Disordered" evidence="3">
    <location>
        <begin position="1"/>
        <end position="20"/>
    </location>
</feature>
<feature type="domain" description="HTH luxR-type" evidence="4">
    <location>
        <begin position="888"/>
        <end position="954"/>
    </location>
</feature>
<protein>
    <recommendedName>
        <fullName evidence="4">HTH luxR-type domain-containing protein</fullName>
    </recommendedName>
</protein>
<dbReference type="Pfam" id="PF13191">
    <property type="entry name" value="AAA_16"/>
    <property type="match status" value="1"/>
</dbReference>
<gene>
    <name evidence="5" type="ORF">GCM10022247_51790</name>
</gene>
<dbReference type="SUPFAM" id="SSF48452">
    <property type="entry name" value="TPR-like"/>
    <property type="match status" value="1"/>
</dbReference>
<proteinExistence type="predicted"/>
<dbReference type="InterPro" id="IPR036388">
    <property type="entry name" value="WH-like_DNA-bd_sf"/>
</dbReference>
<dbReference type="Pfam" id="PF00196">
    <property type="entry name" value="GerE"/>
    <property type="match status" value="1"/>
</dbReference>
<dbReference type="Proteomes" id="UP001501747">
    <property type="component" value="Unassembled WGS sequence"/>
</dbReference>
<dbReference type="PANTHER" id="PTHR16305">
    <property type="entry name" value="TESTICULAR SOLUBLE ADENYLYL CYCLASE"/>
    <property type="match status" value="1"/>
</dbReference>
<dbReference type="SUPFAM" id="SSF46894">
    <property type="entry name" value="C-terminal effector domain of the bipartite response regulators"/>
    <property type="match status" value="1"/>
</dbReference>
<dbReference type="InterPro" id="IPR011990">
    <property type="entry name" value="TPR-like_helical_dom_sf"/>
</dbReference>
<dbReference type="InterPro" id="IPR016032">
    <property type="entry name" value="Sig_transdc_resp-reg_C-effctor"/>
</dbReference>
<sequence>MVEDDERDGGRPVRPSPIVGRSSEVAALTARARSALSGRSQAVVLRGPAGIGKTRLIEGLLPGLALEHRATVLRADCREVTSGVGYGAVRALFAPLGITGEDDPRLTASARWALPVLTENVAADDLSDSPSYRVLHGLYWLVVNLAAEAPLVLVLDNAHWCDERSLHWLDFLLRRADDLPLLVVLAHRGAGSAGLGALLTHSRCTSTDLGPLSPEEIADLAGNMLGARPTPAFLRACVEVSGGNPLLTARLFTELRRDGAFPDDAAVARAREVGRDVLASSVLLRLAGLPEQARAVALAVAVLGGAVPEGGADVVSMLAGVQTRMVGVCTEALRRNEVLRPGELDFVHDEVRAAVLAATPAKQVDRLRMRAARLLNDAGRPAEEVANQLMLLEGLPEPWMLGVLTDAAAQAEQRGAPDAAASYLTRALKHLEPAAQIPVRAQLARCLAHTDPVGALDQLGRVLSLSTDVRQRAEVAVHYGLTALAMQKAPEATAMLSDVLAELGEAIGPEPTAADADLRTRLWAALLFVGSDEKTTMPVLRELARTMPLPQGETPAEREVLAMASSLAAVECKPVEHVVDLARRALRGPTGALPTWAVLNAAFTLQMADKTDESLAAFGSVLEDSREHANLWSYCMTLASRALLHHSVGDLAEFNADIHTAHAVFVQEPWENAGMVPWVGLAVSHLERAELDEAEAALAHVRTDRIDDLIWEGPHYLMAAAKLHWRRGDLDGALDHLFRCGAILEDSGITNPLYARWWIDVAYIRAEQGRQSQAGEIVERAQDLAQQWGTLRGVGLGLLAEGVLAEPRRAVRVLSEAVEVLSATPARLDHAHALCKLGQASLCADEAKGAREHLRGALDLATRCGSQVLANEAGRLLVFAGGRLRKEIRSPIDGLTGSERRVAVMAAEGNSNREIAESLFVTVRTVEVHLTNVYRKLGLSRRAELPGALALTPASEKGTA</sequence>
<comment type="caution">
    <text evidence="5">The sequence shown here is derived from an EMBL/GenBank/DDBJ whole genome shotgun (WGS) entry which is preliminary data.</text>
</comment>
<keyword evidence="6" id="KW-1185">Reference proteome</keyword>
<dbReference type="Gene3D" id="1.10.10.10">
    <property type="entry name" value="Winged helix-like DNA-binding domain superfamily/Winged helix DNA-binding domain"/>
    <property type="match status" value="1"/>
</dbReference>
<reference evidence="6" key="1">
    <citation type="journal article" date="2019" name="Int. J. Syst. Evol. Microbiol.">
        <title>The Global Catalogue of Microorganisms (GCM) 10K type strain sequencing project: providing services to taxonomists for standard genome sequencing and annotation.</title>
        <authorList>
            <consortium name="The Broad Institute Genomics Platform"/>
            <consortium name="The Broad Institute Genome Sequencing Center for Infectious Disease"/>
            <person name="Wu L."/>
            <person name="Ma J."/>
        </authorList>
    </citation>
    <scope>NUCLEOTIDE SEQUENCE [LARGE SCALE GENOMIC DNA]</scope>
    <source>
        <strain evidence="6">JCM 17342</strain>
    </source>
</reference>
<dbReference type="EMBL" id="BAABAL010000018">
    <property type="protein sequence ID" value="GAA4021248.1"/>
    <property type="molecule type" value="Genomic_DNA"/>
</dbReference>
<dbReference type="InterPro" id="IPR000792">
    <property type="entry name" value="Tscrpt_reg_LuxR_C"/>
</dbReference>
<evidence type="ECO:0000313" key="6">
    <source>
        <dbReference type="Proteomes" id="UP001501747"/>
    </source>
</evidence>
<dbReference type="InterPro" id="IPR027417">
    <property type="entry name" value="P-loop_NTPase"/>
</dbReference>
<evidence type="ECO:0000259" key="4">
    <source>
        <dbReference type="PROSITE" id="PS50043"/>
    </source>
</evidence>
<dbReference type="PROSITE" id="PS50043">
    <property type="entry name" value="HTH_LUXR_2"/>
    <property type="match status" value="1"/>
</dbReference>
<dbReference type="Gene3D" id="1.25.40.10">
    <property type="entry name" value="Tetratricopeptide repeat domain"/>
    <property type="match status" value="1"/>
</dbReference>